<dbReference type="Proteomes" id="UP000188268">
    <property type="component" value="Unassembled WGS sequence"/>
</dbReference>
<dbReference type="AlphaFoldDB" id="A0A1R3HSE9"/>
<reference evidence="2 3" key="1">
    <citation type="submission" date="2013-09" db="EMBL/GenBank/DDBJ databases">
        <title>Corchorus capsularis genome sequencing.</title>
        <authorList>
            <person name="Alam M."/>
            <person name="Haque M.S."/>
            <person name="Islam M.S."/>
            <person name="Emdad E.M."/>
            <person name="Islam M.M."/>
            <person name="Ahmed B."/>
            <person name="Halim A."/>
            <person name="Hossen Q.M.M."/>
            <person name="Hossain M.Z."/>
            <person name="Ahmed R."/>
            <person name="Khan M.M."/>
            <person name="Islam R."/>
            <person name="Rashid M.M."/>
            <person name="Khan S.A."/>
            <person name="Rahman M.S."/>
            <person name="Alam M."/>
        </authorList>
    </citation>
    <scope>NUCLEOTIDE SEQUENCE [LARGE SCALE GENOMIC DNA]</scope>
    <source>
        <strain evidence="3">cv. CVL-1</strain>
        <tissue evidence="2">Whole seedling</tissue>
    </source>
</reference>
<accession>A0A1R3HSE9</accession>
<protein>
    <submittedName>
        <fullName evidence="2">Uncharacterized protein</fullName>
    </submittedName>
</protein>
<proteinExistence type="predicted"/>
<gene>
    <name evidence="2" type="ORF">CCACVL1_17330</name>
</gene>
<evidence type="ECO:0000313" key="2">
    <source>
        <dbReference type="EMBL" id="OMO73325.1"/>
    </source>
</evidence>
<dbReference type="EMBL" id="AWWV01011243">
    <property type="protein sequence ID" value="OMO73325.1"/>
    <property type="molecule type" value="Genomic_DNA"/>
</dbReference>
<name>A0A1R3HSE9_COCAP</name>
<keyword evidence="3" id="KW-1185">Reference proteome</keyword>
<feature type="region of interest" description="Disordered" evidence="1">
    <location>
        <begin position="1"/>
        <end position="23"/>
    </location>
</feature>
<organism evidence="2 3">
    <name type="scientific">Corchorus capsularis</name>
    <name type="common">Jute</name>
    <dbReference type="NCBI Taxonomy" id="210143"/>
    <lineage>
        <taxon>Eukaryota</taxon>
        <taxon>Viridiplantae</taxon>
        <taxon>Streptophyta</taxon>
        <taxon>Embryophyta</taxon>
        <taxon>Tracheophyta</taxon>
        <taxon>Spermatophyta</taxon>
        <taxon>Magnoliopsida</taxon>
        <taxon>eudicotyledons</taxon>
        <taxon>Gunneridae</taxon>
        <taxon>Pentapetalae</taxon>
        <taxon>rosids</taxon>
        <taxon>malvids</taxon>
        <taxon>Malvales</taxon>
        <taxon>Malvaceae</taxon>
        <taxon>Grewioideae</taxon>
        <taxon>Apeibeae</taxon>
        <taxon>Corchorus</taxon>
    </lineage>
</organism>
<evidence type="ECO:0000256" key="1">
    <source>
        <dbReference type="SAM" id="MobiDB-lite"/>
    </source>
</evidence>
<dbReference type="Gramene" id="OMO73325">
    <property type="protein sequence ID" value="OMO73325"/>
    <property type="gene ID" value="CCACVL1_17330"/>
</dbReference>
<feature type="non-terminal residue" evidence="2">
    <location>
        <position position="1"/>
    </location>
</feature>
<evidence type="ECO:0000313" key="3">
    <source>
        <dbReference type="Proteomes" id="UP000188268"/>
    </source>
</evidence>
<sequence>KPPPTTTANRHRPLFPATGDHPN</sequence>
<comment type="caution">
    <text evidence="2">The sequence shown here is derived from an EMBL/GenBank/DDBJ whole genome shotgun (WGS) entry which is preliminary data.</text>
</comment>